<dbReference type="PANTHER" id="PTHR30269:SF0">
    <property type="entry name" value="MEMBRANE TRANSPORTER PROTEIN YFCA-RELATED"/>
    <property type="match status" value="1"/>
</dbReference>
<comment type="caution">
    <text evidence="9">The sequence shown here is derived from an EMBL/GenBank/DDBJ whole genome shotgun (WGS) entry which is preliminary data.</text>
</comment>
<feature type="transmembrane region" description="Helical" evidence="8">
    <location>
        <begin position="72"/>
        <end position="91"/>
    </location>
</feature>
<feature type="transmembrane region" description="Helical" evidence="8">
    <location>
        <begin position="226"/>
        <end position="244"/>
    </location>
</feature>
<keyword evidence="3" id="KW-0813">Transport</keyword>
<evidence type="ECO:0000256" key="3">
    <source>
        <dbReference type="ARBA" id="ARBA00022448"/>
    </source>
</evidence>
<keyword evidence="4 8" id="KW-1003">Cell membrane</keyword>
<feature type="transmembrane region" description="Helical" evidence="8">
    <location>
        <begin position="146"/>
        <end position="165"/>
    </location>
</feature>
<evidence type="ECO:0000313" key="9">
    <source>
        <dbReference type="EMBL" id="NNU80846.1"/>
    </source>
</evidence>
<dbReference type="Pfam" id="PF01925">
    <property type="entry name" value="TauE"/>
    <property type="match status" value="1"/>
</dbReference>
<sequence length="246" mass="25245">MTEILTFLLAGVVGGAVNTAAGGAKLFVFPMLLAAGLPPVAANATSIVALWPAQMPAVWVQRASLPRDRKILLGHMAMVIVGALLGVYALISVGEQVFVSLVPFFLAIAVGTILFGERLGRWVRSLPVAGALPGLVLLFVCGAYGGFFGAGVGFMLVAALLVSGMTDIRAANAHKNLLATVASTTAVLPLTLSGLVDWRAAVLVAAGGIVGGYAGALLLKLIPPFPLKVLISVMGIVLTLAFLYNN</sequence>
<feature type="transmembrane region" description="Helical" evidence="8">
    <location>
        <begin position="97"/>
        <end position="115"/>
    </location>
</feature>
<evidence type="ECO:0000256" key="1">
    <source>
        <dbReference type="ARBA" id="ARBA00004651"/>
    </source>
</evidence>
<dbReference type="PANTHER" id="PTHR30269">
    <property type="entry name" value="TRANSMEMBRANE PROTEIN YFCA"/>
    <property type="match status" value="1"/>
</dbReference>
<dbReference type="InterPro" id="IPR052017">
    <property type="entry name" value="TSUP"/>
</dbReference>
<dbReference type="InterPro" id="IPR002781">
    <property type="entry name" value="TM_pro_TauE-like"/>
</dbReference>
<keyword evidence="7 8" id="KW-0472">Membrane</keyword>
<keyword evidence="5 8" id="KW-0812">Transmembrane</keyword>
<proteinExistence type="inferred from homology"/>
<dbReference type="GO" id="GO:0005886">
    <property type="term" value="C:plasma membrane"/>
    <property type="evidence" value="ECO:0007669"/>
    <property type="project" value="UniProtKB-SubCell"/>
</dbReference>
<keyword evidence="6 8" id="KW-1133">Transmembrane helix</keyword>
<organism evidence="9 10">
    <name type="scientific">Halovulum dunhuangense</name>
    <dbReference type="NCBI Taxonomy" id="1505036"/>
    <lineage>
        <taxon>Bacteria</taxon>
        <taxon>Pseudomonadati</taxon>
        <taxon>Pseudomonadota</taxon>
        <taxon>Alphaproteobacteria</taxon>
        <taxon>Rhodobacterales</taxon>
        <taxon>Paracoccaceae</taxon>
        <taxon>Halovulum</taxon>
    </lineage>
</organism>
<dbReference type="EMBL" id="JABFBC010000001">
    <property type="protein sequence ID" value="NNU80846.1"/>
    <property type="molecule type" value="Genomic_DNA"/>
</dbReference>
<evidence type="ECO:0000256" key="2">
    <source>
        <dbReference type="ARBA" id="ARBA00009142"/>
    </source>
</evidence>
<evidence type="ECO:0000256" key="7">
    <source>
        <dbReference type="ARBA" id="ARBA00023136"/>
    </source>
</evidence>
<comment type="similarity">
    <text evidence="2 8">Belongs to the 4-toluene sulfonate uptake permease (TSUP) (TC 2.A.102) family.</text>
</comment>
<evidence type="ECO:0000313" key="10">
    <source>
        <dbReference type="Proteomes" id="UP000572377"/>
    </source>
</evidence>
<feature type="transmembrane region" description="Helical" evidence="8">
    <location>
        <begin position="177"/>
        <end position="195"/>
    </location>
</feature>
<evidence type="ECO:0000256" key="5">
    <source>
        <dbReference type="ARBA" id="ARBA00022692"/>
    </source>
</evidence>
<dbReference type="AlphaFoldDB" id="A0A849L3C0"/>
<accession>A0A849L3C0</accession>
<dbReference type="Proteomes" id="UP000572377">
    <property type="component" value="Unassembled WGS sequence"/>
</dbReference>
<evidence type="ECO:0000256" key="6">
    <source>
        <dbReference type="ARBA" id="ARBA00022989"/>
    </source>
</evidence>
<feature type="transmembrane region" description="Helical" evidence="8">
    <location>
        <begin position="201"/>
        <end position="219"/>
    </location>
</feature>
<feature type="transmembrane region" description="Helical" evidence="8">
    <location>
        <begin position="29"/>
        <end position="51"/>
    </location>
</feature>
<name>A0A849L3C0_9RHOB</name>
<keyword evidence="10" id="KW-1185">Reference proteome</keyword>
<protein>
    <recommendedName>
        <fullName evidence="8">Probable membrane transporter protein</fullName>
    </recommendedName>
</protein>
<evidence type="ECO:0000256" key="4">
    <source>
        <dbReference type="ARBA" id="ARBA00022475"/>
    </source>
</evidence>
<comment type="subcellular location">
    <subcellularLocation>
        <location evidence="1 8">Cell membrane</location>
        <topology evidence="1 8">Multi-pass membrane protein</topology>
    </subcellularLocation>
</comment>
<gene>
    <name evidence="9" type="ORF">HMH01_10390</name>
</gene>
<evidence type="ECO:0000256" key="8">
    <source>
        <dbReference type="RuleBase" id="RU363041"/>
    </source>
</evidence>
<dbReference type="RefSeq" id="WP_171325026.1">
    <property type="nucleotide sequence ID" value="NZ_JABFBC010000001.1"/>
</dbReference>
<reference evidence="9 10" key="1">
    <citation type="submission" date="2020-05" db="EMBL/GenBank/DDBJ databases">
        <title>Gimesia benthica sp. nov., a novel planctomycete isolated from a deep-sea water sample of the Northwest Indian Ocean.</title>
        <authorList>
            <person name="Wang J."/>
            <person name="Ruan C."/>
            <person name="Song L."/>
            <person name="Zhu Y."/>
            <person name="Li A."/>
            <person name="Zheng X."/>
            <person name="Wang L."/>
            <person name="Lu Z."/>
            <person name="Huang Y."/>
            <person name="Du W."/>
            <person name="Zhou Y."/>
            <person name="Huang L."/>
            <person name="Dai X."/>
        </authorList>
    </citation>
    <scope>NUCLEOTIDE SEQUENCE [LARGE SCALE GENOMIC DNA]</scope>
    <source>
        <strain evidence="9 10">YYQ-30</strain>
    </source>
</reference>